<dbReference type="PANTHER" id="PTHR14119">
    <property type="entry name" value="HYDROLASE"/>
    <property type="match status" value="1"/>
</dbReference>
<evidence type="ECO:0000313" key="3">
    <source>
        <dbReference type="Proteomes" id="UP000321574"/>
    </source>
</evidence>
<dbReference type="SUPFAM" id="SSF52499">
    <property type="entry name" value="Isochorismatase-like hydrolases"/>
    <property type="match status" value="1"/>
</dbReference>
<dbReference type="Proteomes" id="UP000321574">
    <property type="component" value="Unassembled WGS sequence"/>
</dbReference>
<dbReference type="OrthoDB" id="9789777at2"/>
<dbReference type="AlphaFoldDB" id="A0A5C8NTM7"/>
<reference evidence="2 3" key="1">
    <citation type="submission" date="2019-06" db="EMBL/GenBank/DDBJ databases">
        <title>Cerasibacillus sp. nov., isolated from maize field.</title>
        <authorList>
            <person name="Lin S.-Y."/>
            <person name="Tsai C.-F."/>
            <person name="Young C.-C."/>
        </authorList>
    </citation>
    <scope>NUCLEOTIDE SEQUENCE [LARGE SCALE GENOMIC DNA]</scope>
    <source>
        <strain evidence="2 3">CC-CFT480</strain>
    </source>
</reference>
<keyword evidence="3" id="KW-1185">Reference proteome</keyword>
<dbReference type="InterPro" id="IPR036380">
    <property type="entry name" value="Isochorismatase-like_sf"/>
</dbReference>
<comment type="caution">
    <text evidence="2">The sequence shown here is derived from an EMBL/GenBank/DDBJ whole genome shotgun (WGS) entry which is preliminary data.</text>
</comment>
<dbReference type="EMBL" id="VDUW01000005">
    <property type="protein sequence ID" value="TXL64513.1"/>
    <property type="molecule type" value="Genomic_DNA"/>
</dbReference>
<dbReference type="InterPro" id="IPR050993">
    <property type="entry name" value="Isochorismatase_domain"/>
</dbReference>
<evidence type="ECO:0000259" key="1">
    <source>
        <dbReference type="Pfam" id="PF00857"/>
    </source>
</evidence>
<proteinExistence type="predicted"/>
<organism evidence="2 3">
    <name type="scientific">Cerasibacillus terrae</name>
    <dbReference type="NCBI Taxonomy" id="2498845"/>
    <lineage>
        <taxon>Bacteria</taxon>
        <taxon>Bacillati</taxon>
        <taxon>Bacillota</taxon>
        <taxon>Bacilli</taxon>
        <taxon>Bacillales</taxon>
        <taxon>Bacillaceae</taxon>
        <taxon>Cerasibacillus</taxon>
    </lineage>
</organism>
<dbReference type="PANTHER" id="PTHR14119:SF3">
    <property type="entry name" value="ISOCHORISMATASE DOMAIN-CONTAINING PROTEIN 2"/>
    <property type="match status" value="1"/>
</dbReference>
<sequence length="180" mass="20586">MFNKENTVFILVDVQGKLAEIVYKHEELRERLIQLIKGLKLLDIPMVWLEQYPEGLGQTSKEIAKHMPENMQPIPKMTFNACENDQLVQELSKMNRKQIIIAGIEAHICVYQTAVGLTSLGYEVEVVQDAVSSRTKENKQIGLEKMKSYGMRVTSVEMVLYELMKAADTSLFKKILPIIK</sequence>
<feature type="domain" description="Isochorismatase-like" evidence="1">
    <location>
        <begin position="7"/>
        <end position="157"/>
    </location>
</feature>
<accession>A0A5C8NTM7</accession>
<protein>
    <submittedName>
        <fullName evidence="2">Isochorismatase family protein</fullName>
    </submittedName>
</protein>
<dbReference type="RefSeq" id="WP_147667375.1">
    <property type="nucleotide sequence ID" value="NZ_VDUW01000005.1"/>
</dbReference>
<evidence type="ECO:0000313" key="2">
    <source>
        <dbReference type="EMBL" id="TXL64513.1"/>
    </source>
</evidence>
<dbReference type="Pfam" id="PF00857">
    <property type="entry name" value="Isochorismatase"/>
    <property type="match status" value="1"/>
</dbReference>
<gene>
    <name evidence="2" type="ORF">FHP05_09360</name>
</gene>
<dbReference type="InterPro" id="IPR000868">
    <property type="entry name" value="Isochorismatase-like_dom"/>
</dbReference>
<name>A0A5C8NTM7_9BACI</name>
<dbReference type="Gene3D" id="3.40.50.850">
    <property type="entry name" value="Isochorismatase-like"/>
    <property type="match status" value="1"/>
</dbReference>